<dbReference type="SUPFAM" id="SSF57850">
    <property type="entry name" value="RING/U-box"/>
    <property type="match status" value="1"/>
</dbReference>
<feature type="domain" description="RING-type" evidence="2">
    <location>
        <begin position="44"/>
        <end position="95"/>
    </location>
</feature>
<dbReference type="Proteomes" id="UP000696280">
    <property type="component" value="Unassembled WGS sequence"/>
</dbReference>
<dbReference type="PROSITE" id="PS50089">
    <property type="entry name" value="ZF_RING_2"/>
    <property type="match status" value="1"/>
</dbReference>
<organism evidence="3 4">
    <name type="scientific">Hymenoscyphus fraxineus</name>
    <dbReference type="NCBI Taxonomy" id="746836"/>
    <lineage>
        <taxon>Eukaryota</taxon>
        <taxon>Fungi</taxon>
        <taxon>Dikarya</taxon>
        <taxon>Ascomycota</taxon>
        <taxon>Pezizomycotina</taxon>
        <taxon>Leotiomycetes</taxon>
        <taxon>Helotiales</taxon>
        <taxon>Helotiaceae</taxon>
        <taxon>Hymenoscyphus</taxon>
    </lineage>
</organism>
<dbReference type="AlphaFoldDB" id="A0A9N9L6W1"/>
<evidence type="ECO:0000256" key="1">
    <source>
        <dbReference type="PROSITE-ProRule" id="PRU00175"/>
    </source>
</evidence>
<dbReference type="EMBL" id="CAJVRL010000092">
    <property type="protein sequence ID" value="CAG8959641.1"/>
    <property type="molecule type" value="Genomic_DNA"/>
</dbReference>
<evidence type="ECO:0000259" key="2">
    <source>
        <dbReference type="PROSITE" id="PS50089"/>
    </source>
</evidence>
<dbReference type="OrthoDB" id="8062037at2759"/>
<dbReference type="Pfam" id="PF13639">
    <property type="entry name" value="zf-RING_2"/>
    <property type="match status" value="1"/>
</dbReference>
<sequence>MPPFQLQRLKSWVLGSISIPHSKPRHTNILSESPLQEGNESEKCTICNSPVHTPRPDDNLTETLLILPCSHTFGSICITRWLENDSPHKDCPQCRRSMLYSKCGHLIRPAEVARSPKCVREEEMPEMCVVCRGDGVLGALRKRRDEEERQLREMREWLPGVWGGVCEGWGAAEVGKGWGKEIDDLRVLLERERVQW</sequence>
<keyword evidence="1" id="KW-0863">Zinc-finger</keyword>
<evidence type="ECO:0000313" key="3">
    <source>
        <dbReference type="EMBL" id="CAG8959641.1"/>
    </source>
</evidence>
<dbReference type="InterPro" id="IPR013083">
    <property type="entry name" value="Znf_RING/FYVE/PHD"/>
</dbReference>
<keyword evidence="4" id="KW-1185">Reference proteome</keyword>
<reference evidence="3" key="1">
    <citation type="submission" date="2021-07" db="EMBL/GenBank/DDBJ databases">
        <authorList>
            <person name="Durling M."/>
        </authorList>
    </citation>
    <scope>NUCLEOTIDE SEQUENCE</scope>
</reference>
<keyword evidence="1" id="KW-0479">Metal-binding</keyword>
<dbReference type="Gene3D" id="3.30.40.10">
    <property type="entry name" value="Zinc/RING finger domain, C3HC4 (zinc finger)"/>
    <property type="match status" value="1"/>
</dbReference>
<proteinExistence type="predicted"/>
<dbReference type="GO" id="GO:0008270">
    <property type="term" value="F:zinc ion binding"/>
    <property type="evidence" value="ECO:0007669"/>
    <property type="project" value="UniProtKB-KW"/>
</dbReference>
<evidence type="ECO:0000313" key="4">
    <source>
        <dbReference type="Proteomes" id="UP000696280"/>
    </source>
</evidence>
<comment type="caution">
    <text evidence="3">The sequence shown here is derived from an EMBL/GenBank/DDBJ whole genome shotgun (WGS) entry which is preliminary data.</text>
</comment>
<dbReference type="InterPro" id="IPR001841">
    <property type="entry name" value="Znf_RING"/>
</dbReference>
<protein>
    <recommendedName>
        <fullName evidence="2">RING-type domain-containing protein</fullName>
    </recommendedName>
</protein>
<gene>
    <name evidence="3" type="ORF">HYFRA_00001544</name>
</gene>
<keyword evidence="1" id="KW-0862">Zinc</keyword>
<dbReference type="SMART" id="SM00184">
    <property type="entry name" value="RING"/>
    <property type="match status" value="1"/>
</dbReference>
<accession>A0A9N9L6W1</accession>
<name>A0A9N9L6W1_9HELO</name>